<dbReference type="Pfam" id="PF12679">
    <property type="entry name" value="ABC2_membrane_2"/>
    <property type="match status" value="1"/>
</dbReference>
<comment type="caution">
    <text evidence="2">The sequence shown here is derived from an EMBL/GenBank/DDBJ whole genome shotgun (WGS) entry which is preliminary data.</text>
</comment>
<dbReference type="AlphaFoldDB" id="A0A953I761"/>
<dbReference type="GO" id="GO:0140359">
    <property type="term" value="F:ABC-type transporter activity"/>
    <property type="evidence" value="ECO:0007669"/>
    <property type="project" value="InterPro"/>
</dbReference>
<feature type="transmembrane region" description="Helical" evidence="1">
    <location>
        <begin position="240"/>
        <end position="264"/>
    </location>
</feature>
<keyword evidence="1" id="KW-0472">Membrane</keyword>
<organism evidence="2 3">
    <name type="scientific">Symbiobacterium thermophilum</name>
    <dbReference type="NCBI Taxonomy" id="2734"/>
    <lineage>
        <taxon>Bacteria</taxon>
        <taxon>Bacillati</taxon>
        <taxon>Bacillota</taxon>
        <taxon>Clostridia</taxon>
        <taxon>Eubacteriales</taxon>
        <taxon>Symbiobacteriaceae</taxon>
        <taxon>Symbiobacterium</taxon>
    </lineage>
</organism>
<feature type="transmembrane region" description="Helical" evidence="1">
    <location>
        <begin position="183"/>
        <end position="205"/>
    </location>
</feature>
<feature type="transmembrane region" description="Helical" evidence="1">
    <location>
        <begin position="214"/>
        <end position="234"/>
    </location>
</feature>
<evidence type="ECO:0000256" key="1">
    <source>
        <dbReference type="SAM" id="Phobius"/>
    </source>
</evidence>
<dbReference type="OMA" id="VPIGVVW"/>
<feature type="transmembrane region" description="Helical" evidence="1">
    <location>
        <begin position="155"/>
        <end position="177"/>
    </location>
</feature>
<dbReference type="RefSeq" id="WP_011195870.1">
    <property type="nucleotide sequence ID" value="NZ_PIUK01000028.1"/>
</dbReference>
<evidence type="ECO:0000313" key="2">
    <source>
        <dbReference type="EMBL" id="MBY6275523.1"/>
    </source>
</evidence>
<protein>
    <recommendedName>
        <fullName evidence="4">ABC transporter permease protein</fullName>
    </recommendedName>
</protein>
<evidence type="ECO:0000313" key="3">
    <source>
        <dbReference type="Proteomes" id="UP000732377"/>
    </source>
</evidence>
<feature type="transmembrane region" description="Helical" evidence="1">
    <location>
        <begin position="23"/>
        <end position="46"/>
    </location>
</feature>
<sequence>MNRRAVLAVARKDIRAVTANLQVWLPMVLVPLILGVAVPLGMVLAFRYGAEGLSAADVRTLIGWAERLPAGDLGDALAGLPDLSRRLIYVGANYLLAPFFLMIPLMAASVISADSFAGEKERGTLETLLFAPVDMVSLFTGKVLAAFAPAMGLSLATLLLCAAAVNAAAWPLFHRIIFPQPNWIPLVLLVIPAVALLAILLNVFISARVATFQAAYQMGGLVVLPMLLLVAGQATGVLVFSVPVVLAVGLGLWLVDGLLLWLALGRLDRQQLFAGQVR</sequence>
<keyword evidence="1" id="KW-0812">Transmembrane</keyword>
<dbReference type="EMBL" id="PIUK01000028">
    <property type="protein sequence ID" value="MBY6275523.1"/>
    <property type="molecule type" value="Genomic_DNA"/>
</dbReference>
<keyword evidence="1" id="KW-1133">Transmembrane helix</keyword>
<dbReference type="Proteomes" id="UP000732377">
    <property type="component" value="Unassembled WGS sequence"/>
</dbReference>
<accession>A0A953I761</accession>
<evidence type="ECO:0008006" key="4">
    <source>
        <dbReference type="Google" id="ProtNLM"/>
    </source>
</evidence>
<gene>
    <name evidence="2" type="ORF">CWE10_04765</name>
</gene>
<reference evidence="2" key="1">
    <citation type="submission" date="2017-11" db="EMBL/GenBank/DDBJ databases">
        <title>Three new genomes from thermophilic consortium.</title>
        <authorList>
            <person name="Quaggio R."/>
            <person name="Amgarten D."/>
            <person name="Setubal J.C."/>
        </authorList>
    </citation>
    <scope>NUCLEOTIDE SEQUENCE</scope>
    <source>
        <strain evidence="2">ZCTH01-B2</strain>
    </source>
</reference>
<proteinExistence type="predicted"/>
<feature type="transmembrane region" description="Helical" evidence="1">
    <location>
        <begin position="87"/>
        <end position="108"/>
    </location>
</feature>
<name>A0A953I761_SYMTR</name>
<dbReference type="GO" id="GO:0005886">
    <property type="term" value="C:plasma membrane"/>
    <property type="evidence" value="ECO:0007669"/>
    <property type="project" value="UniProtKB-SubCell"/>
</dbReference>